<dbReference type="OrthoDB" id="238795at2"/>
<organism evidence="5 6">
    <name type="scientific">Pseudobythopirellula maris</name>
    <dbReference type="NCBI Taxonomy" id="2527991"/>
    <lineage>
        <taxon>Bacteria</taxon>
        <taxon>Pseudomonadati</taxon>
        <taxon>Planctomycetota</taxon>
        <taxon>Planctomycetia</taxon>
        <taxon>Pirellulales</taxon>
        <taxon>Lacipirellulaceae</taxon>
        <taxon>Pseudobythopirellula</taxon>
    </lineage>
</organism>
<evidence type="ECO:0000313" key="5">
    <source>
        <dbReference type="EMBL" id="TWT86868.1"/>
    </source>
</evidence>
<dbReference type="GO" id="GO:0022857">
    <property type="term" value="F:transmembrane transporter activity"/>
    <property type="evidence" value="ECO:0007669"/>
    <property type="project" value="InterPro"/>
</dbReference>
<feature type="transmembrane region" description="Helical" evidence="4">
    <location>
        <begin position="303"/>
        <end position="323"/>
    </location>
</feature>
<dbReference type="Gene3D" id="1.20.1250.20">
    <property type="entry name" value="MFS general substrate transporter like domains"/>
    <property type="match status" value="1"/>
</dbReference>
<evidence type="ECO:0000256" key="2">
    <source>
        <dbReference type="ARBA" id="ARBA00022989"/>
    </source>
</evidence>
<feature type="transmembrane region" description="Helical" evidence="4">
    <location>
        <begin position="64"/>
        <end position="90"/>
    </location>
</feature>
<feature type="transmembrane region" description="Helical" evidence="4">
    <location>
        <begin position="144"/>
        <end position="162"/>
    </location>
</feature>
<sequence>MSRLSKPAFAADAEDIDRGADEPLCPSHKRPDEPHPHEGRNFLVLAMQQLLLRVGWIFKTESVVMPYFLAVVGGSPTMLGWMMVLNRFGFSVPPILAARWVKLSPRKSRSIAMTSFGMAIPFALLSTVWASGAWRGADGEPAGWMPYLFLTAYGVFFALTGVNQLAMHAATGKLIRPTLRGRLFSASVFVGAPAAIALAWWLMPGWLAKDDGGFGWIFAAPAVAFALSAAAMLLVRERRDDYTEPASNPWEKLSGAWRLLRDGPRFHGAAITALLYSTTFMLFPHYQALAREGVESFDPRSLLGWLVGQHVAVALFSLLVGPLADRRGNRAALRLTVWGSILAPIIAVVLATLGAEAAEGWYWLVFVPLGFTPVSIKLLMNYALELTEPENHPMLLSAIGACLAAPVLVGAPLVGWIIGLVGCTPVFVAGAAVLAVAGVQTLRLEEPRHTASEEASE</sequence>
<keyword evidence="2 4" id="KW-1133">Transmembrane helix</keyword>
<gene>
    <name evidence="5" type="ORF">Mal64_36980</name>
</gene>
<comment type="caution">
    <text evidence="5">The sequence shown here is derived from an EMBL/GenBank/DDBJ whole genome shotgun (WGS) entry which is preliminary data.</text>
</comment>
<keyword evidence="6" id="KW-1185">Reference proteome</keyword>
<dbReference type="InterPro" id="IPR011701">
    <property type="entry name" value="MFS"/>
</dbReference>
<evidence type="ECO:0000256" key="4">
    <source>
        <dbReference type="SAM" id="Phobius"/>
    </source>
</evidence>
<dbReference type="InterPro" id="IPR052528">
    <property type="entry name" value="Sugar_transport-like"/>
</dbReference>
<protein>
    <submittedName>
        <fullName evidence="5">Major Facilitator Superfamily protein</fullName>
    </submittedName>
</protein>
<feature type="transmembrane region" description="Helical" evidence="4">
    <location>
        <begin position="335"/>
        <end position="355"/>
    </location>
</feature>
<proteinExistence type="predicted"/>
<evidence type="ECO:0000256" key="1">
    <source>
        <dbReference type="ARBA" id="ARBA00022692"/>
    </source>
</evidence>
<reference evidence="5 6" key="1">
    <citation type="submission" date="2019-02" db="EMBL/GenBank/DDBJ databases">
        <title>Deep-cultivation of Planctomycetes and their phenomic and genomic characterization uncovers novel biology.</title>
        <authorList>
            <person name="Wiegand S."/>
            <person name="Jogler M."/>
            <person name="Boedeker C."/>
            <person name="Pinto D."/>
            <person name="Vollmers J."/>
            <person name="Rivas-Marin E."/>
            <person name="Kohn T."/>
            <person name="Peeters S.H."/>
            <person name="Heuer A."/>
            <person name="Rast P."/>
            <person name="Oberbeckmann S."/>
            <person name="Bunk B."/>
            <person name="Jeske O."/>
            <person name="Meyerdierks A."/>
            <person name="Storesund J.E."/>
            <person name="Kallscheuer N."/>
            <person name="Luecker S."/>
            <person name="Lage O.M."/>
            <person name="Pohl T."/>
            <person name="Merkel B.J."/>
            <person name="Hornburger P."/>
            <person name="Mueller R.-W."/>
            <person name="Bruemmer F."/>
            <person name="Labrenz M."/>
            <person name="Spormann A.M."/>
            <person name="Op Den Camp H."/>
            <person name="Overmann J."/>
            <person name="Amann R."/>
            <person name="Jetten M.S.M."/>
            <person name="Mascher T."/>
            <person name="Medema M.H."/>
            <person name="Devos D.P."/>
            <person name="Kaster A.-K."/>
            <person name="Ovreas L."/>
            <person name="Rohde M."/>
            <person name="Galperin M.Y."/>
            <person name="Jogler C."/>
        </authorList>
    </citation>
    <scope>NUCLEOTIDE SEQUENCE [LARGE SCALE GENOMIC DNA]</scope>
    <source>
        <strain evidence="5 6">Mal64</strain>
    </source>
</reference>
<accession>A0A5C5ZI56</accession>
<dbReference type="SUPFAM" id="SSF103473">
    <property type="entry name" value="MFS general substrate transporter"/>
    <property type="match status" value="1"/>
</dbReference>
<feature type="transmembrane region" description="Helical" evidence="4">
    <location>
        <begin position="266"/>
        <end position="283"/>
    </location>
</feature>
<feature type="transmembrane region" description="Helical" evidence="4">
    <location>
        <begin position="183"/>
        <end position="202"/>
    </location>
</feature>
<evidence type="ECO:0000313" key="6">
    <source>
        <dbReference type="Proteomes" id="UP000315440"/>
    </source>
</evidence>
<name>A0A5C5ZI56_9BACT</name>
<dbReference type="InterPro" id="IPR036259">
    <property type="entry name" value="MFS_trans_sf"/>
</dbReference>
<dbReference type="EMBL" id="SJPQ01000004">
    <property type="protein sequence ID" value="TWT86868.1"/>
    <property type="molecule type" value="Genomic_DNA"/>
</dbReference>
<dbReference type="AlphaFoldDB" id="A0A5C5ZI56"/>
<dbReference type="PANTHER" id="PTHR23526:SF1">
    <property type="entry name" value="MAJOR FACILITATOR SUPERFAMILY MFS_1"/>
    <property type="match status" value="1"/>
</dbReference>
<feature type="transmembrane region" description="Helical" evidence="4">
    <location>
        <begin position="392"/>
        <end position="411"/>
    </location>
</feature>
<dbReference type="CDD" id="cd06174">
    <property type="entry name" value="MFS"/>
    <property type="match status" value="1"/>
</dbReference>
<keyword evidence="3 4" id="KW-0472">Membrane</keyword>
<keyword evidence="1 4" id="KW-0812">Transmembrane</keyword>
<feature type="transmembrane region" description="Helical" evidence="4">
    <location>
        <begin position="111"/>
        <end position="132"/>
    </location>
</feature>
<feature type="transmembrane region" description="Helical" evidence="4">
    <location>
        <begin position="214"/>
        <end position="235"/>
    </location>
</feature>
<feature type="transmembrane region" description="Helical" evidence="4">
    <location>
        <begin position="417"/>
        <end position="439"/>
    </location>
</feature>
<dbReference type="Pfam" id="PF07690">
    <property type="entry name" value="MFS_1"/>
    <property type="match status" value="1"/>
</dbReference>
<evidence type="ECO:0000256" key="3">
    <source>
        <dbReference type="ARBA" id="ARBA00023136"/>
    </source>
</evidence>
<dbReference type="Proteomes" id="UP000315440">
    <property type="component" value="Unassembled WGS sequence"/>
</dbReference>
<dbReference type="PANTHER" id="PTHR23526">
    <property type="entry name" value="INTEGRAL MEMBRANE TRANSPORT PROTEIN-RELATED"/>
    <property type="match status" value="1"/>
</dbReference>
<dbReference type="RefSeq" id="WP_146403007.1">
    <property type="nucleotide sequence ID" value="NZ_SJPQ01000004.1"/>
</dbReference>
<feature type="transmembrane region" description="Helical" evidence="4">
    <location>
        <begin position="361"/>
        <end position="380"/>
    </location>
</feature>